<gene>
    <name evidence="2" type="primary">NTH1_2</name>
    <name evidence="2" type="ORF">QC763_202172</name>
</gene>
<feature type="compositionally biased region" description="Basic and acidic residues" evidence="1">
    <location>
        <begin position="123"/>
        <end position="133"/>
    </location>
</feature>
<feature type="compositionally biased region" description="Acidic residues" evidence="1">
    <location>
        <begin position="1"/>
        <end position="16"/>
    </location>
</feature>
<feature type="compositionally biased region" description="Low complexity" evidence="1">
    <location>
        <begin position="56"/>
        <end position="83"/>
    </location>
</feature>
<dbReference type="GO" id="GO:0140078">
    <property type="term" value="F:class I DNA-(apurinic or apyrimidinic site) endonuclease activity"/>
    <property type="evidence" value="ECO:0007669"/>
    <property type="project" value="UniProtKB-EC"/>
</dbReference>
<name>A0ABR0HN38_9PEZI</name>
<sequence length="336" mass="37356">MEEGSDYDDLMDASDDSEIKSEDSDDDDEIKEEGSGREIKAEDSDDDEIKEEESDNNNTNNNNNNGTNNNNNNNTNNNNNNNNDAPSIKDEYDCSSDYGNERSFRADALASDYSSSSDEEDIKSEYSSDHGLDREDDLLDDHIEDDGNLPNPPNATGSQSNPADAEDEHERTVFENLTASEEEVHELPFSYHDHQLTVAAAARDPYDFLGSFPGYHELDAATSVRIRGDLPGFPFLDGHGERPLCAEDDGLWDVLAGEEDDWRFEQDGFMGGDVLDDSVWDEFGGEDEVLRYEEEYLGVQMVGEFEGVYVEDGVTDAFGLGSEGGEGDFEDEEDEI</sequence>
<dbReference type="EC" id="4.2.99.18" evidence="2"/>
<keyword evidence="3" id="KW-1185">Reference proteome</keyword>
<dbReference type="RefSeq" id="XP_062768020.1">
    <property type="nucleotide sequence ID" value="XM_062909253.1"/>
</dbReference>
<comment type="caution">
    <text evidence="2">The sequence shown here is derived from an EMBL/GenBank/DDBJ whole genome shotgun (WGS) entry which is preliminary data.</text>
</comment>
<evidence type="ECO:0000256" key="1">
    <source>
        <dbReference type="SAM" id="MobiDB-lite"/>
    </source>
</evidence>
<evidence type="ECO:0000313" key="3">
    <source>
        <dbReference type="Proteomes" id="UP001326199"/>
    </source>
</evidence>
<dbReference type="Proteomes" id="UP001326199">
    <property type="component" value="Unassembled WGS sequence"/>
</dbReference>
<reference evidence="2 3" key="1">
    <citation type="journal article" date="2023" name="bioRxiv">
        <title>High-quality genome assemblies of four members of thePodospora anserinaspecies complex.</title>
        <authorList>
            <person name="Ament-Velasquez S.L."/>
            <person name="Vogan A.A."/>
            <person name="Wallerman O."/>
            <person name="Hartmann F."/>
            <person name="Gautier V."/>
            <person name="Silar P."/>
            <person name="Giraud T."/>
            <person name="Johannesson H."/>
        </authorList>
    </citation>
    <scope>NUCLEOTIDE SEQUENCE [LARGE SCALE GENOMIC DNA]</scope>
    <source>
        <strain evidence="2 3">CBS 411.78</strain>
    </source>
</reference>
<feature type="compositionally biased region" description="Acidic residues" evidence="1">
    <location>
        <begin position="134"/>
        <end position="147"/>
    </location>
</feature>
<dbReference type="EMBL" id="JAFFHB010000002">
    <property type="protein sequence ID" value="KAK4669349.1"/>
    <property type="molecule type" value="Genomic_DNA"/>
</dbReference>
<feature type="compositionally biased region" description="Acidic residues" evidence="1">
    <location>
        <begin position="43"/>
        <end position="55"/>
    </location>
</feature>
<feature type="region of interest" description="Disordered" evidence="1">
    <location>
        <begin position="1"/>
        <end position="171"/>
    </location>
</feature>
<evidence type="ECO:0000313" key="2">
    <source>
        <dbReference type="EMBL" id="KAK4669349.1"/>
    </source>
</evidence>
<protein>
    <submittedName>
        <fullName evidence="2">Alpha,alpha-trehalase nth1</fullName>
        <ecNumber evidence="2">4.2.99.18</ecNumber>
    </submittedName>
</protein>
<dbReference type="GeneID" id="87929596"/>
<accession>A0ABR0HN38</accession>
<organism evidence="2 3">
    <name type="scientific">Podospora pseudopauciseta</name>
    <dbReference type="NCBI Taxonomy" id="2093780"/>
    <lineage>
        <taxon>Eukaryota</taxon>
        <taxon>Fungi</taxon>
        <taxon>Dikarya</taxon>
        <taxon>Ascomycota</taxon>
        <taxon>Pezizomycotina</taxon>
        <taxon>Sordariomycetes</taxon>
        <taxon>Sordariomycetidae</taxon>
        <taxon>Sordariales</taxon>
        <taxon>Podosporaceae</taxon>
        <taxon>Podospora</taxon>
    </lineage>
</organism>
<feature type="compositionally biased region" description="Basic and acidic residues" evidence="1">
    <location>
        <begin position="32"/>
        <end position="42"/>
    </location>
</feature>
<keyword evidence="2" id="KW-0456">Lyase</keyword>
<proteinExistence type="predicted"/>